<proteinExistence type="predicted"/>
<reference evidence="1 2" key="1">
    <citation type="journal article" date="2022" name="bioRxiv">
        <title>The genome of the oomycete Peronosclerospora sorghi, a cosmopolitan pathogen of maize and sorghum, is inflated with dispersed pseudogenes.</title>
        <authorList>
            <person name="Fletcher K."/>
            <person name="Martin F."/>
            <person name="Isakeit T."/>
            <person name="Cavanaugh K."/>
            <person name="Magill C."/>
            <person name="Michelmore R."/>
        </authorList>
    </citation>
    <scope>NUCLEOTIDE SEQUENCE [LARGE SCALE GENOMIC DNA]</scope>
    <source>
        <strain evidence="1">P6</strain>
    </source>
</reference>
<comment type="caution">
    <text evidence="1">The sequence shown here is derived from an EMBL/GenBank/DDBJ whole genome shotgun (WGS) entry which is preliminary data.</text>
</comment>
<evidence type="ECO:0000313" key="1">
    <source>
        <dbReference type="EMBL" id="KAI9911201.1"/>
    </source>
</evidence>
<accession>A0ACC0VYN1</accession>
<protein>
    <submittedName>
        <fullName evidence="1">Uncharacterized protein</fullName>
    </submittedName>
</protein>
<sequence length="144" mass="15227">MERTGTGVTEEDIAKGYSTWEEKRLVRIMRERVAANPPSDATADDTASILILRSAPNPGGEGGGDAVGSDVESRAGDELLSINTTTSSTPDGSPHFDPPVALTPRKLRLSASTSDSVTSTTSKRSSRFNLSDELEKMQLAGFAV</sequence>
<dbReference type="EMBL" id="CM047584">
    <property type="protein sequence ID" value="KAI9911201.1"/>
    <property type="molecule type" value="Genomic_DNA"/>
</dbReference>
<evidence type="ECO:0000313" key="2">
    <source>
        <dbReference type="Proteomes" id="UP001163321"/>
    </source>
</evidence>
<organism evidence="1 2">
    <name type="scientific">Peronosclerospora sorghi</name>
    <dbReference type="NCBI Taxonomy" id="230839"/>
    <lineage>
        <taxon>Eukaryota</taxon>
        <taxon>Sar</taxon>
        <taxon>Stramenopiles</taxon>
        <taxon>Oomycota</taxon>
        <taxon>Peronosporomycetes</taxon>
        <taxon>Peronosporales</taxon>
        <taxon>Peronosporaceae</taxon>
        <taxon>Peronosclerospora</taxon>
    </lineage>
</organism>
<gene>
    <name evidence="1" type="ORF">PsorP6_009400</name>
</gene>
<keyword evidence="2" id="KW-1185">Reference proteome</keyword>
<name>A0ACC0VYN1_9STRA</name>
<dbReference type="Proteomes" id="UP001163321">
    <property type="component" value="Chromosome 5"/>
</dbReference>